<comment type="caution">
    <text evidence="2">The sequence shown here is derived from an EMBL/GenBank/DDBJ whole genome shotgun (WGS) entry which is preliminary data.</text>
</comment>
<dbReference type="PANTHER" id="PTHR21666">
    <property type="entry name" value="PEPTIDASE-RELATED"/>
    <property type="match status" value="1"/>
</dbReference>
<dbReference type="Pfam" id="PF01551">
    <property type="entry name" value="Peptidase_M23"/>
    <property type="match status" value="1"/>
</dbReference>
<proteinExistence type="predicted"/>
<dbReference type="RefSeq" id="WP_346755574.1">
    <property type="nucleotide sequence ID" value="NZ_JAUJEA010000020.1"/>
</dbReference>
<dbReference type="EMBL" id="JAUJEA010000020">
    <property type="protein sequence ID" value="MDN5205553.1"/>
    <property type="molecule type" value="Genomic_DNA"/>
</dbReference>
<dbReference type="InterPro" id="IPR016047">
    <property type="entry name" value="M23ase_b-sheet_dom"/>
</dbReference>
<dbReference type="SUPFAM" id="SSF51261">
    <property type="entry name" value="Duplicated hybrid motif"/>
    <property type="match status" value="1"/>
</dbReference>
<evidence type="ECO:0000313" key="3">
    <source>
        <dbReference type="Proteomes" id="UP001172082"/>
    </source>
</evidence>
<evidence type="ECO:0000313" key="2">
    <source>
        <dbReference type="EMBL" id="MDN5205553.1"/>
    </source>
</evidence>
<organism evidence="2 3">
    <name type="scientific">Splendidivirga corallicola</name>
    <dbReference type="NCBI Taxonomy" id="3051826"/>
    <lineage>
        <taxon>Bacteria</taxon>
        <taxon>Pseudomonadati</taxon>
        <taxon>Bacteroidota</taxon>
        <taxon>Cytophagia</taxon>
        <taxon>Cytophagales</taxon>
        <taxon>Splendidivirgaceae</taxon>
        <taxon>Splendidivirga</taxon>
    </lineage>
</organism>
<dbReference type="CDD" id="cd12797">
    <property type="entry name" value="M23_peptidase"/>
    <property type="match status" value="1"/>
</dbReference>
<evidence type="ECO:0000259" key="1">
    <source>
        <dbReference type="Pfam" id="PF01551"/>
    </source>
</evidence>
<keyword evidence="2" id="KW-0378">Hydrolase</keyword>
<dbReference type="PANTHER" id="PTHR21666:SF270">
    <property type="entry name" value="MUREIN HYDROLASE ACTIVATOR ENVC"/>
    <property type="match status" value="1"/>
</dbReference>
<dbReference type="Gene3D" id="2.70.70.10">
    <property type="entry name" value="Glucose Permease (Domain IIA)"/>
    <property type="match status" value="1"/>
</dbReference>
<dbReference type="Proteomes" id="UP001172082">
    <property type="component" value="Unassembled WGS sequence"/>
</dbReference>
<dbReference type="InterPro" id="IPR050570">
    <property type="entry name" value="Cell_wall_metabolism_enzyme"/>
</dbReference>
<gene>
    <name evidence="2" type="ORF">QQ008_29485</name>
</gene>
<dbReference type="EC" id="3.4.24.-" evidence="2"/>
<reference evidence="2" key="1">
    <citation type="submission" date="2023-06" db="EMBL/GenBank/DDBJ databases">
        <title>Genomic of Parafulvivirga corallium.</title>
        <authorList>
            <person name="Wang G."/>
        </authorList>
    </citation>
    <scope>NUCLEOTIDE SEQUENCE</scope>
    <source>
        <strain evidence="2">BMA10</strain>
    </source>
</reference>
<accession>A0ABT8KZK2</accession>
<dbReference type="GO" id="GO:0016787">
    <property type="term" value="F:hydrolase activity"/>
    <property type="evidence" value="ECO:0007669"/>
    <property type="project" value="UniProtKB-KW"/>
</dbReference>
<sequence>MKKVNSLMVILIITGSISGFSLKKERHKNPQQFIITFPVLSNSDYVPSLVPVEKDKITRLSSGFGQRIHPITNKKQFHRGVDIAAPKGAEVYATAKGEVISVKTDLGGYGKHIKIRHGKQYVTHYAQLSDFKVKTGDLVVKGQLIGHVGSSGASTAPHLHYEIIKDGKHVDPENYFEYRSK</sequence>
<feature type="domain" description="M23ase beta-sheet core" evidence="1">
    <location>
        <begin position="76"/>
        <end position="172"/>
    </location>
</feature>
<dbReference type="InterPro" id="IPR011055">
    <property type="entry name" value="Dup_hybrid_motif"/>
</dbReference>
<keyword evidence="3" id="KW-1185">Reference proteome</keyword>
<name>A0ABT8KZK2_9BACT</name>
<protein>
    <submittedName>
        <fullName evidence="2">M23 family metallopeptidase</fullName>
        <ecNumber evidence="2">3.4.24.-</ecNumber>
    </submittedName>
</protein>